<dbReference type="Proteomes" id="UP000003860">
    <property type="component" value="Unassembled WGS sequence"/>
</dbReference>
<evidence type="ECO:0000313" key="1">
    <source>
        <dbReference type="EMBL" id="EGD48808.1"/>
    </source>
</evidence>
<dbReference type="AlphaFoldDB" id="F1TA66"/>
<organism evidence="1 2">
    <name type="scientific">Ruminiclostridium papyrosolvens DSM 2782</name>
    <dbReference type="NCBI Taxonomy" id="588581"/>
    <lineage>
        <taxon>Bacteria</taxon>
        <taxon>Bacillati</taxon>
        <taxon>Bacillota</taxon>
        <taxon>Clostridia</taxon>
        <taxon>Eubacteriales</taxon>
        <taxon>Oscillospiraceae</taxon>
        <taxon>Ruminiclostridium</taxon>
    </lineage>
</organism>
<accession>F1TA66</accession>
<protein>
    <submittedName>
        <fullName evidence="1">Uncharacterized protein</fullName>
    </submittedName>
</protein>
<reference evidence="1" key="1">
    <citation type="submission" date="2009-07" db="EMBL/GenBank/DDBJ databases">
        <authorList>
            <consortium name="US DOE Joint Genome Institute (JGI-PGF)"/>
            <person name="Lucas S."/>
            <person name="Copeland A."/>
            <person name="Lapidus A."/>
            <person name="Glavina del Rio T."/>
            <person name="Tice H."/>
            <person name="Bruce D."/>
            <person name="Goodwin L."/>
            <person name="Pitluck S."/>
            <person name="Larimer F."/>
            <person name="Land M.L."/>
            <person name="Mouttaki H."/>
            <person name="He Z."/>
            <person name="Zhou J."/>
            <person name="Hemme C.L."/>
        </authorList>
    </citation>
    <scope>NUCLEOTIDE SEQUENCE [LARGE SCALE GENOMIC DNA]</scope>
    <source>
        <strain evidence="1">DSM 2782</strain>
    </source>
</reference>
<comment type="caution">
    <text evidence="1">The sequence shown here is derived from an EMBL/GenBank/DDBJ whole genome shotgun (WGS) entry which is preliminary data.</text>
</comment>
<dbReference type="STRING" id="588581.Cpap_3232"/>
<gene>
    <name evidence="1" type="ORF">Cpap_3232</name>
</gene>
<dbReference type="RefSeq" id="WP_004618096.1">
    <property type="nucleotide sequence ID" value="NZ_ACXX02000003.1"/>
</dbReference>
<proteinExistence type="predicted"/>
<reference evidence="1" key="2">
    <citation type="submission" date="2011-01" db="EMBL/GenBank/DDBJ databases">
        <title>The Non-contiguous Finished genome of Clostridium papyrosolvens.</title>
        <authorList>
            <person name="Lucas S."/>
            <person name="Copeland A."/>
            <person name="Lapidus A."/>
            <person name="Cheng J.-F."/>
            <person name="Goodwin L."/>
            <person name="Pitluck S."/>
            <person name="Misra M."/>
            <person name="Chertkov O."/>
            <person name="Detter J.C."/>
            <person name="Han C."/>
            <person name="Tapia R."/>
            <person name="Land M."/>
            <person name="Hauser L."/>
            <person name="Kyrpides N."/>
            <person name="Ivanova N."/>
            <person name="Pagani I."/>
            <person name="Mouttaki H."/>
            <person name="He Z."/>
            <person name="Zhou J."/>
            <person name="Hemme C.L."/>
            <person name="Woyke T."/>
        </authorList>
    </citation>
    <scope>NUCLEOTIDE SEQUENCE [LARGE SCALE GENOMIC DNA]</scope>
    <source>
        <strain evidence="1">DSM 2782</strain>
    </source>
</reference>
<name>F1TA66_9FIRM</name>
<keyword evidence="2" id="KW-1185">Reference proteome</keyword>
<evidence type="ECO:0000313" key="2">
    <source>
        <dbReference type="Proteomes" id="UP000003860"/>
    </source>
</evidence>
<dbReference type="EMBL" id="ACXX02000003">
    <property type="protein sequence ID" value="EGD48808.1"/>
    <property type="molecule type" value="Genomic_DNA"/>
</dbReference>
<sequence length="175" mass="19422">MRTKRKTYLLFFILSLIFAVVSMPYSGALSTGKLERTASAKIVSDDKGILKVDGFQNKLYNMNNKYANFGTITNNTMQIVKLTVIVCPEISWMNALSTFRVKIGNEEGEFSYLFSSPKKIVITLNPGQTVNAAASLVNNVTSLRTSFQFTATNTDGSYSAQLTDKINTPRNIVCY</sequence>